<comment type="caution">
    <text evidence="2">The sequence shown here is derived from an EMBL/GenBank/DDBJ whole genome shotgun (WGS) entry which is preliminary data.</text>
</comment>
<dbReference type="SUPFAM" id="SSF53807">
    <property type="entry name" value="Helical backbone' metal receptor"/>
    <property type="match status" value="1"/>
</dbReference>
<dbReference type="PANTHER" id="PTHR30535">
    <property type="entry name" value="VITAMIN B12-BINDING PROTEIN"/>
    <property type="match status" value="1"/>
</dbReference>
<dbReference type="EMBL" id="JACHFQ010000008">
    <property type="protein sequence ID" value="MBB5227125.1"/>
    <property type="molecule type" value="Genomic_DNA"/>
</dbReference>
<dbReference type="PROSITE" id="PS51257">
    <property type="entry name" value="PROKAR_LIPOPROTEIN"/>
    <property type="match status" value="1"/>
</dbReference>
<feature type="domain" description="Fe/B12 periplasmic-binding" evidence="1">
    <location>
        <begin position="106"/>
        <end position="383"/>
    </location>
</feature>
<evidence type="ECO:0000259" key="1">
    <source>
        <dbReference type="PROSITE" id="PS50983"/>
    </source>
</evidence>
<dbReference type="Gene3D" id="3.40.50.1980">
    <property type="entry name" value="Nitrogenase molybdenum iron protein domain"/>
    <property type="match status" value="1"/>
</dbReference>
<dbReference type="AlphaFoldDB" id="A0A7W8GB62"/>
<dbReference type="PROSITE" id="PS50983">
    <property type="entry name" value="FE_B12_PBP"/>
    <property type="match status" value="1"/>
</dbReference>
<dbReference type="PANTHER" id="PTHR30535:SF34">
    <property type="entry name" value="MOLYBDATE-BINDING PROTEIN MOLA"/>
    <property type="match status" value="1"/>
</dbReference>
<dbReference type="Pfam" id="PF01497">
    <property type="entry name" value="Peripla_BP_2"/>
    <property type="match status" value="1"/>
</dbReference>
<name>A0A7W8GB62_9SPIR</name>
<keyword evidence="3" id="KW-1185">Reference proteome</keyword>
<reference evidence="2 3" key="1">
    <citation type="submission" date="2020-08" db="EMBL/GenBank/DDBJ databases">
        <title>Genomic Encyclopedia of Type Strains, Phase IV (KMG-IV): sequencing the most valuable type-strain genomes for metagenomic binning, comparative biology and taxonomic classification.</title>
        <authorList>
            <person name="Goeker M."/>
        </authorList>
    </citation>
    <scope>NUCLEOTIDE SEQUENCE [LARGE SCALE GENOMIC DNA]</scope>
    <source>
        <strain evidence="2 3">DSM 103462</strain>
    </source>
</reference>
<protein>
    <submittedName>
        <fullName evidence="2">Iron complex transport system substrate-binding protein</fullName>
    </submittedName>
</protein>
<gene>
    <name evidence="2" type="ORF">HNP76_002521</name>
</gene>
<organism evidence="2 3">
    <name type="scientific">Treponema ruminis</name>
    <dbReference type="NCBI Taxonomy" id="744515"/>
    <lineage>
        <taxon>Bacteria</taxon>
        <taxon>Pseudomonadati</taxon>
        <taxon>Spirochaetota</taxon>
        <taxon>Spirochaetia</taxon>
        <taxon>Spirochaetales</taxon>
        <taxon>Treponemataceae</taxon>
        <taxon>Treponema</taxon>
    </lineage>
</organism>
<proteinExistence type="predicted"/>
<dbReference type="RefSeq" id="WP_184661051.1">
    <property type="nucleotide sequence ID" value="NZ_JACHFQ010000008.1"/>
</dbReference>
<accession>A0A7W8GB62</accession>
<evidence type="ECO:0000313" key="3">
    <source>
        <dbReference type="Proteomes" id="UP000518887"/>
    </source>
</evidence>
<dbReference type="Proteomes" id="UP000518887">
    <property type="component" value="Unassembled WGS sequence"/>
</dbReference>
<sequence length="386" mass="43270">MKKNTGFKLILKKALIAILLFLLPAFFLSCTRTLPKSDSPLQLEGYNYEKSLLLYYAKEFKIDQYSSGAYLVTVAGSDRYLFLPKEAALPKNLPAQVAVISIPVSNVYLCASSAMALWNRLDSLESIKFSAVQKKDWYVESALQAMEDGRIIYAGKYNAPDFELLLKENCPLAIESTMIYHTPQIKEKLESLGIPVFVDKSSYEENPLGRMEWIKLYALMCGKLEQAENFFDEQVAKIQSTVTSQKSAPKSVAFFYITATGMVVVRGSEDYIVKMIEMAGGDYTFKNTRKTSSPSVSVSMEQFYSQCADADILIYNSSIDNTLHGKADLLSKSPLFADFKAVQNGEIWTTGKYLYQATDRIGDMILDLSAIINGQAENLTFLERVE</sequence>
<dbReference type="InterPro" id="IPR050902">
    <property type="entry name" value="ABC_Transporter_SBP"/>
</dbReference>
<evidence type="ECO:0000313" key="2">
    <source>
        <dbReference type="EMBL" id="MBB5227125.1"/>
    </source>
</evidence>
<dbReference type="InterPro" id="IPR002491">
    <property type="entry name" value="ABC_transptr_periplasmic_BD"/>
</dbReference>